<dbReference type="AlphaFoldDB" id="A0A8D9CSL1"/>
<feature type="signal peptide" evidence="1">
    <location>
        <begin position="1"/>
        <end position="17"/>
    </location>
</feature>
<evidence type="ECO:0000256" key="1">
    <source>
        <dbReference type="SAM" id="SignalP"/>
    </source>
</evidence>
<proteinExistence type="predicted"/>
<dbReference type="Proteomes" id="UP000694005">
    <property type="component" value="Chromosome A09"/>
</dbReference>
<feature type="chain" id="PRO_5034977698" evidence="1">
    <location>
        <begin position="18"/>
        <end position="43"/>
    </location>
</feature>
<dbReference type="Gramene" id="A09p45670.2_BraZ1">
    <property type="protein sequence ID" value="A09p45670.2_BraZ1.CDS.1"/>
    <property type="gene ID" value="A09g45670.2_BraZ1"/>
</dbReference>
<reference evidence="2 3" key="1">
    <citation type="submission" date="2021-07" db="EMBL/GenBank/DDBJ databases">
        <authorList>
            <consortium name="Genoscope - CEA"/>
            <person name="William W."/>
        </authorList>
    </citation>
    <scope>NUCLEOTIDE SEQUENCE [LARGE SCALE GENOMIC DNA]</scope>
</reference>
<protein>
    <submittedName>
        <fullName evidence="2">Uncharacterized protein</fullName>
    </submittedName>
</protein>
<accession>A0A8D9CSL1</accession>
<organism evidence="2 3">
    <name type="scientific">Brassica campestris</name>
    <name type="common">Field mustard</name>
    <dbReference type="NCBI Taxonomy" id="3711"/>
    <lineage>
        <taxon>Eukaryota</taxon>
        <taxon>Viridiplantae</taxon>
        <taxon>Streptophyta</taxon>
        <taxon>Embryophyta</taxon>
        <taxon>Tracheophyta</taxon>
        <taxon>Spermatophyta</taxon>
        <taxon>Magnoliopsida</taxon>
        <taxon>eudicotyledons</taxon>
        <taxon>Gunneridae</taxon>
        <taxon>Pentapetalae</taxon>
        <taxon>rosids</taxon>
        <taxon>malvids</taxon>
        <taxon>Brassicales</taxon>
        <taxon>Brassicaceae</taxon>
        <taxon>Brassiceae</taxon>
        <taxon>Brassica</taxon>
    </lineage>
</organism>
<sequence length="43" mass="5142">MLLLWVCVTILAHSANLWWREEFYLPSIDCMDATKHFNTNQTE</sequence>
<gene>
    <name evidence="2" type="ORF">BRAPAZ1V2_A09P45670.2</name>
</gene>
<evidence type="ECO:0000313" key="3">
    <source>
        <dbReference type="Proteomes" id="UP000694005"/>
    </source>
</evidence>
<keyword evidence="1" id="KW-0732">Signal</keyword>
<name>A0A8D9CSL1_BRACM</name>
<dbReference type="EMBL" id="LS974625">
    <property type="protein sequence ID" value="CAG7864100.1"/>
    <property type="molecule type" value="Genomic_DNA"/>
</dbReference>
<evidence type="ECO:0000313" key="2">
    <source>
        <dbReference type="EMBL" id="CAG7864100.1"/>
    </source>
</evidence>